<protein>
    <submittedName>
        <fullName evidence="2">Haloacid dehalogenase superfamily, subfamily IA, variant 3 with third motif having DD or ED</fullName>
    </submittedName>
</protein>
<feature type="region of interest" description="Disordered" evidence="1">
    <location>
        <begin position="96"/>
        <end position="118"/>
    </location>
</feature>
<dbReference type="InterPro" id="IPR052898">
    <property type="entry name" value="ACAD10-like"/>
</dbReference>
<evidence type="ECO:0000313" key="2">
    <source>
        <dbReference type="EMBL" id="SDH78787.1"/>
    </source>
</evidence>
<gene>
    <name evidence="2" type="ORF">SAMN05444695_103215</name>
</gene>
<dbReference type="RefSeq" id="WP_072736507.1">
    <property type="nucleotide sequence ID" value="NZ_CP048813.1"/>
</dbReference>
<feature type="compositionally biased region" description="Basic and acidic residues" evidence="1">
    <location>
        <begin position="108"/>
        <end position="118"/>
    </location>
</feature>
<dbReference type="SUPFAM" id="SSF56784">
    <property type="entry name" value="HAD-like"/>
    <property type="match status" value="1"/>
</dbReference>
<dbReference type="Proteomes" id="UP000183263">
    <property type="component" value="Unassembled WGS sequence"/>
</dbReference>
<dbReference type="InterPro" id="IPR023214">
    <property type="entry name" value="HAD_sf"/>
</dbReference>
<dbReference type="PANTHER" id="PTHR47829:SF1">
    <property type="entry name" value="HAD FAMILY PHOSPHATASE"/>
    <property type="match status" value="1"/>
</dbReference>
<dbReference type="Pfam" id="PF00702">
    <property type="entry name" value="Hydrolase"/>
    <property type="match status" value="1"/>
</dbReference>
<keyword evidence="3" id="KW-1185">Reference proteome</keyword>
<dbReference type="AlphaFoldDB" id="A0A1G8F9L0"/>
<dbReference type="NCBIfam" id="TIGR01509">
    <property type="entry name" value="HAD-SF-IA-v3"/>
    <property type="match status" value="1"/>
</dbReference>
<proteinExistence type="predicted"/>
<evidence type="ECO:0000256" key="1">
    <source>
        <dbReference type="SAM" id="MobiDB-lite"/>
    </source>
</evidence>
<dbReference type="OrthoDB" id="9795007at2"/>
<organism evidence="2 3">
    <name type="scientific">Rhodococcus triatomae</name>
    <dbReference type="NCBI Taxonomy" id="300028"/>
    <lineage>
        <taxon>Bacteria</taxon>
        <taxon>Bacillati</taxon>
        <taxon>Actinomycetota</taxon>
        <taxon>Actinomycetes</taxon>
        <taxon>Mycobacteriales</taxon>
        <taxon>Nocardiaceae</taxon>
        <taxon>Rhodococcus</taxon>
    </lineage>
</organism>
<evidence type="ECO:0000313" key="3">
    <source>
        <dbReference type="Proteomes" id="UP000183263"/>
    </source>
</evidence>
<reference evidence="2 3" key="1">
    <citation type="submission" date="2016-10" db="EMBL/GenBank/DDBJ databases">
        <authorList>
            <person name="de Groot N.N."/>
        </authorList>
    </citation>
    <scope>NUCLEOTIDE SEQUENCE [LARGE SCALE GENOMIC DNA]</scope>
    <source>
        <strain evidence="2 3">DSM 44892</strain>
    </source>
</reference>
<accession>A0A1G8F9L0</accession>
<dbReference type="InterPro" id="IPR006439">
    <property type="entry name" value="HAD-SF_hydro_IA"/>
</dbReference>
<dbReference type="Gene3D" id="3.40.50.1000">
    <property type="entry name" value="HAD superfamily/HAD-like"/>
    <property type="match status" value="1"/>
</dbReference>
<dbReference type="EMBL" id="FNDN01000003">
    <property type="protein sequence ID" value="SDH78787.1"/>
    <property type="molecule type" value="Genomic_DNA"/>
</dbReference>
<name>A0A1G8F9L0_9NOCA</name>
<dbReference type="PANTHER" id="PTHR47829">
    <property type="entry name" value="HYDROLASE, PUTATIVE (AFU_ORTHOLOGUE AFUA_1G12880)-RELATED"/>
    <property type="match status" value="1"/>
</dbReference>
<sequence length="118" mass="12060">MRALISDYAGVLDGPDPEASVLVGLLGDARGNGCRTAILSNDQGGPQASALRSLAGSVVDVVVLSGDVGVAKPDPRIYRIVAERLGVEPQACIFIDREPGDETPAEDSAERTGGDAAT</sequence>
<dbReference type="InterPro" id="IPR036412">
    <property type="entry name" value="HAD-like_sf"/>
</dbReference>